<evidence type="ECO:0000313" key="1">
    <source>
        <dbReference type="EMBL" id="PHV72260.1"/>
    </source>
</evidence>
<name>A0AC61DHF5_9FIRM</name>
<dbReference type="Proteomes" id="UP000224460">
    <property type="component" value="Unassembled WGS sequence"/>
</dbReference>
<sequence length="318" mass="35408">MKLCILDAATLGKDIDITPLRKYGELVSYDLTTPEEIAERIKDVEIIITNKVILNESNLKEASKLSLIALTATGYNNIDIAYAKKRGIGVVNVAGYSTQSVAQHTFAMLFYLMEHLRAYDEYVKSKRYADNSSFTYIAWPFAELSGKTWGIIGLGAIGKEVAKIATSFGAEVIYYSSSGKHQDTTYKRVELDTLLETSDILSIHAPLNEKTKGLITYKEISKMKAEAFLLNLGRGGIINEVDLAKALNEGRLAAAGLDVLEEEPIDKQNPLLTVKDSQKLLITPHIAWASVEARRRLITEIAWNIEAYFKGEQRNRIV</sequence>
<protein>
    <submittedName>
        <fullName evidence="1">Hydroxyacid dehydrogenase</fullName>
        <ecNumber evidence="1">1.1.1.272</ecNumber>
    </submittedName>
</protein>
<proteinExistence type="predicted"/>
<dbReference type="EC" id="1.1.1.272" evidence="1"/>
<gene>
    <name evidence="1" type="ORF">CS063_01940</name>
</gene>
<organism evidence="1 2">
    <name type="scientific">Sporanaerobium hydrogeniformans</name>
    <dbReference type="NCBI Taxonomy" id="3072179"/>
    <lineage>
        <taxon>Bacteria</taxon>
        <taxon>Bacillati</taxon>
        <taxon>Bacillota</taxon>
        <taxon>Clostridia</taxon>
        <taxon>Lachnospirales</taxon>
        <taxon>Lachnospiraceae</taxon>
        <taxon>Sporanaerobium</taxon>
    </lineage>
</organism>
<keyword evidence="2" id="KW-1185">Reference proteome</keyword>
<comment type="caution">
    <text evidence="1">The sequence shown here is derived from an EMBL/GenBank/DDBJ whole genome shotgun (WGS) entry which is preliminary data.</text>
</comment>
<accession>A0AC61DHF5</accession>
<dbReference type="EMBL" id="PEDL01000001">
    <property type="protein sequence ID" value="PHV72260.1"/>
    <property type="molecule type" value="Genomic_DNA"/>
</dbReference>
<keyword evidence="1" id="KW-0560">Oxidoreductase</keyword>
<evidence type="ECO:0000313" key="2">
    <source>
        <dbReference type="Proteomes" id="UP000224460"/>
    </source>
</evidence>
<reference evidence="1" key="1">
    <citation type="submission" date="2017-10" db="EMBL/GenBank/DDBJ databases">
        <title>Genome sequence of cellulolytic Lachnospiraceae bacterium XHS1971 isolated from hotspring sediment.</title>
        <authorList>
            <person name="Vasudevan G."/>
            <person name="Joshi A.J."/>
            <person name="Hivarkar S."/>
            <person name="Lanjekar V.B."/>
            <person name="Dhakephalkar P.K."/>
            <person name="Dagar S."/>
        </authorList>
    </citation>
    <scope>NUCLEOTIDE SEQUENCE</scope>
    <source>
        <strain evidence="1">XHS1971</strain>
    </source>
</reference>